<comment type="caution">
    <text evidence="12">The sequence shown here is derived from an EMBL/GenBank/DDBJ whole genome shotgun (WGS) entry which is preliminary data.</text>
</comment>
<comment type="catalytic activity">
    <reaction evidence="2">
        <text>a (3E)-enoyl-CoA = a 4-saturated (2E)-enoyl-CoA</text>
        <dbReference type="Rhea" id="RHEA:45228"/>
        <dbReference type="ChEBI" id="CHEBI:58521"/>
        <dbReference type="ChEBI" id="CHEBI:85097"/>
        <dbReference type="EC" id="5.3.3.8"/>
    </reaction>
</comment>
<reference evidence="13" key="2">
    <citation type="journal article" date="2017" name="J. Anim. Genet.">
        <title>Multiple reference genome sequences of hot pepper reveal the massive evolution of plant disease resistance genes by retroduplication.</title>
        <authorList>
            <person name="Kim S."/>
            <person name="Park J."/>
            <person name="Yeom S.-I."/>
            <person name="Kim Y.-M."/>
            <person name="Seo E."/>
            <person name="Kim K.-T."/>
            <person name="Kim M.-S."/>
            <person name="Lee J.M."/>
            <person name="Cheong K."/>
            <person name="Shin H.-S."/>
            <person name="Kim S.-B."/>
            <person name="Han K."/>
            <person name="Lee J."/>
            <person name="Park M."/>
            <person name="Lee H.-A."/>
            <person name="Lee H.-Y."/>
            <person name="Lee Y."/>
            <person name="Oh S."/>
            <person name="Lee J.H."/>
            <person name="Choi E."/>
            <person name="Choi E."/>
            <person name="Lee S.E."/>
            <person name="Jeon J."/>
            <person name="Kim H."/>
            <person name="Choi G."/>
            <person name="Song H."/>
            <person name="Lee J."/>
            <person name="Lee S.-C."/>
            <person name="Kwon J.-K."/>
            <person name="Lee H.-Y."/>
            <person name="Koo N."/>
            <person name="Hong Y."/>
            <person name="Kim R.W."/>
            <person name="Kang W.-H."/>
            <person name="Huh J.H."/>
            <person name="Kang B.-C."/>
            <person name="Yang T.-J."/>
            <person name="Lee Y.-H."/>
            <person name="Bennetzen J.L."/>
            <person name="Choi D."/>
        </authorList>
    </citation>
    <scope>NUCLEOTIDE SEQUENCE [LARGE SCALE GENOMIC DNA]</scope>
    <source>
        <strain evidence="13">cv. PBC81</strain>
    </source>
</reference>
<dbReference type="SUPFAM" id="SSF48179">
    <property type="entry name" value="6-phosphogluconate dehydrogenase C-terminal domain-like"/>
    <property type="match status" value="1"/>
</dbReference>
<dbReference type="InterPro" id="IPR001753">
    <property type="entry name" value="Enoyl-CoA_hydra/iso"/>
</dbReference>
<evidence type="ECO:0000256" key="6">
    <source>
        <dbReference type="ARBA" id="ARBA00023235"/>
    </source>
</evidence>
<comment type="subunit">
    <text evidence="4">Monomer.</text>
</comment>
<comment type="subcellular location">
    <subcellularLocation>
        <location evidence="3">Peroxisome</location>
    </subcellularLocation>
</comment>
<proteinExistence type="inferred from homology"/>
<dbReference type="PANTHER" id="PTHR23309:SF49">
    <property type="entry name" value="PEROXISOMAL BIFUNCTIONAL ENZYME"/>
    <property type="match status" value="1"/>
</dbReference>
<dbReference type="Gene3D" id="3.90.226.10">
    <property type="entry name" value="2-enoyl-CoA Hydratase, Chain A, domain 1"/>
    <property type="match status" value="1"/>
</dbReference>
<comment type="catalytic activity">
    <reaction evidence="9">
        <text>(3S)-3-hydroxybutanoyl-CoA = (3R)-3-hydroxybutanoyl-CoA</text>
        <dbReference type="Rhea" id="RHEA:21760"/>
        <dbReference type="ChEBI" id="CHEBI:57315"/>
        <dbReference type="ChEBI" id="CHEBI:57316"/>
        <dbReference type="EC" id="5.1.2.3"/>
    </reaction>
</comment>
<dbReference type="Proteomes" id="UP000224567">
    <property type="component" value="Unassembled WGS sequence"/>
</dbReference>
<dbReference type="Pfam" id="PF00378">
    <property type="entry name" value="ECH_1"/>
    <property type="match status" value="1"/>
</dbReference>
<dbReference type="STRING" id="33114.A0A2G2WLU6"/>
<keyword evidence="6" id="KW-0413">Isomerase</keyword>
<dbReference type="GO" id="GO:0005777">
    <property type="term" value="C:peroxisome"/>
    <property type="evidence" value="ECO:0007669"/>
    <property type="project" value="UniProtKB-SubCell"/>
</dbReference>
<evidence type="ECO:0000256" key="2">
    <source>
        <dbReference type="ARBA" id="ARBA00000765"/>
    </source>
</evidence>
<evidence type="ECO:0000313" key="13">
    <source>
        <dbReference type="Proteomes" id="UP000224567"/>
    </source>
</evidence>
<evidence type="ECO:0000256" key="1">
    <source>
        <dbReference type="ARBA" id="ARBA00000452"/>
    </source>
</evidence>
<evidence type="ECO:0000256" key="3">
    <source>
        <dbReference type="ARBA" id="ARBA00004275"/>
    </source>
</evidence>
<accession>A0A2G2WLU6</accession>
<dbReference type="GO" id="GO:0004165">
    <property type="term" value="F:delta(3)-delta(2)-enoyl-CoA isomerase activity"/>
    <property type="evidence" value="ECO:0007669"/>
    <property type="project" value="UniProtKB-EC"/>
</dbReference>
<evidence type="ECO:0000256" key="4">
    <source>
        <dbReference type="ARBA" id="ARBA00011245"/>
    </source>
</evidence>
<dbReference type="InterPro" id="IPR018376">
    <property type="entry name" value="Enoyl-CoA_hyd/isom_CS"/>
</dbReference>
<gene>
    <name evidence="12" type="ORF">CQW23_15288</name>
</gene>
<name>A0A2G2WLU6_CAPBA</name>
<keyword evidence="8" id="KW-0511">Multifunctional enzyme</keyword>
<dbReference type="Pfam" id="PF00725">
    <property type="entry name" value="3HCDH"/>
    <property type="match status" value="1"/>
</dbReference>
<reference evidence="12 13" key="1">
    <citation type="journal article" date="2017" name="Genome Biol.">
        <title>New reference genome sequences of hot pepper reveal the massive evolution of plant disease-resistance genes by retroduplication.</title>
        <authorList>
            <person name="Kim S."/>
            <person name="Park J."/>
            <person name="Yeom S.I."/>
            <person name="Kim Y.M."/>
            <person name="Seo E."/>
            <person name="Kim K.T."/>
            <person name="Kim M.S."/>
            <person name="Lee J.M."/>
            <person name="Cheong K."/>
            <person name="Shin H.S."/>
            <person name="Kim S.B."/>
            <person name="Han K."/>
            <person name="Lee J."/>
            <person name="Park M."/>
            <person name="Lee H.A."/>
            <person name="Lee H.Y."/>
            <person name="Lee Y."/>
            <person name="Oh S."/>
            <person name="Lee J.H."/>
            <person name="Choi E."/>
            <person name="Choi E."/>
            <person name="Lee S.E."/>
            <person name="Jeon J."/>
            <person name="Kim H."/>
            <person name="Choi G."/>
            <person name="Song H."/>
            <person name="Lee J."/>
            <person name="Lee S.C."/>
            <person name="Kwon J.K."/>
            <person name="Lee H.Y."/>
            <person name="Koo N."/>
            <person name="Hong Y."/>
            <person name="Kim R.W."/>
            <person name="Kang W.H."/>
            <person name="Huh J.H."/>
            <person name="Kang B.C."/>
            <person name="Yang T.J."/>
            <person name="Lee Y.H."/>
            <person name="Bennetzen J.L."/>
            <person name="Choi D."/>
        </authorList>
    </citation>
    <scope>NUCLEOTIDE SEQUENCE [LARGE SCALE GENOMIC DNA]</scope>
    <source>
        <strain evidence="13">cv. PBC81</strain>
    </source>
</reference>
<evidence type="ECO:0000256" key="10">
    <source>
        <dbReference type="RuleBase" id="RU003707"/>
    </source>
</evidence>
<dbReference type="GO" id="GO:0008692">
    <property type="term" value="F:3-hydroxybutyryl-CoA epimerase activity"/>
    <property type="evidence" value="ECO:0007669"/>
    <property type="project" value="UniProtKB-EC"/>
</dbReference>
<dbReference type="SUPFAM" id="SSF52096">
    <property type="entry name" value="ClpP/crotonase"/>
    <property type="match status" value="1"/>
</dbReference>
<evidence type="ECO:0000313" key="12">
    <source>
        <dbReference type="EMBL" id="PHT46130.1"/>
    </source>
</evidence>
<keyword evidence="7" id="KW-0456">Lyase</keyword>
<dbReference type="Gene3D" id="1.10.1040.50">
    <property type="match status" value="1"/>
</dbReference>
<evidence type="ECO:0000259" key="11">
    <source>
        <dbReference type="Pfam" id="PF00725"/>
    </source>
</evidence>
<sequence length="346" mass="38499">MENRKKPAVATVEGLCLGGGFELALTCHACIAAPRTQLRLSDLRLGVLSGSVGTKHPPRLIGLSKSVEMMMTSKPIMLEEGKNLGVIDVVVPSIELLKVDRQWALDIIESRKPWVCYLHRTEKIGFISEAHEVLKLARQPVKQTTQNMPQHLACLDVIKEGIIHGGYKGIIKEAKVFQDLILSDTSRGLIHVFFAQRATSKSAHFLANLRVDIYRIDALITRFGLPIGPFQLQDLAGYKVVVVEGKEYRSAFFDRVFTSKLLDLLIKSGQNGKNNGKGYYIYKKGENPKPYPTVLLIIEKSRRLTNIMPGGKPISIIDQEIVEMILFPIVNEACCVLDDGIRASHT</sequence>
<dbReference type="AlphaFoldDB" id="A0A2G2WLU6"/>
<dbReference type="PROSITE" id="PS00166">
    <property type="entry name" value="ENOYL_COA_HYDRATASE"/>
    <property type="match status" value="1"/>
</dbReference>
<dbReference type="GO" id="GO:0004300">
    <property type="term" value="F:enoyl-CoA hydratase activity"/>
    <property type="evidence" value="ECO:0007669"/>
    <property type="project" value="UniProtKB-ARBA"/>
</dbReference>
<comment type="catalytic activity">
    <reaction evidence="1">
        <text>a (3Z)-enoyl-CoA = a 4-saturated (2E)-enoyl-CoA</text>
        <dbReference type="Rhea" id="RHEA:45900"/>
        <dbReference type="ChEBI" id="CHEBI:85097"/>
        <dbReference type="ChEBI" id="CHEBI:85489"/>
        <dbReference type="EC" id="5.3.3.8"/>
    </reaction>
</comment>
<keyword evidence="13" id="KW-1185">Reference proteome</keyword>
<comment type="similarity">
    <text evidence="10">Belongs to the enoyl-CoA hydratase/isomerase family.</text>
</comment>
<evidence type="ECO:0000256" key="8">
    <source>
        <dbReference type="ARBA" id="ARBA00023268"/>
    </source>
</evidence>
<organism evidence="12 13">
    <name type="scientific">Capsicum baccatum</name>
    <name type="common">Peruvian pepper</name>
    <dbReference type="NCBI Taxonomy" id="33114"/>
    <lineage>
        <taxon>Eukaryota</taxon>
        <taxon>Viridiplantae</taxon>
        <taxon>Streptophyta</taxon>
        <taxon>Embryophyta</taxon>
        <taxon>Tracheophyta</taxon>
        <taxon>Spermatophyta</taxon>
        <taxon>Magnoliopsida</taxon>
        <taxon>eudicotyledons</taxon>
        <taxon>Gunneridae</taxon>
        <taxon>Pentapetalae</taxon>
        <taxon>asterids</taxon>
        <taxon>lamiids</taxon>
        <taxon>Solanales</taxon>
        <taxon>Solanaceae</taxon>
        <taxon>Solanoideae</taxon>
        <taxon>Capsiceae</taxon>
        <taxon>Capsicum</taxon>
    </lineage>
</organism>
<dbReference type="CDD" id="cd06558">
    <property type="entry name" value="crotonase-like"/>
    <property type="match status" value="1"/>
</dbReference>
<dbReference type="GO" id="GO:0006635">
    <property type="term" value="P:fatty acid beta-oxidation"/>
    <property type="evidence" value="ECO:0007669"/>
    <property type="project" value="TreeGrafter"/>
</dbReference>
<dbReference type="InterPro" id="IPR008927">
    <property type="entry name" value="6-PGluconate_DH-like_C_sf"/>
</dbReference>
<evidence type="ECO:0000256" key="5">
    <source>
        <dbReference type="ARBA" id="ARBA00023140"/>
    </source>
</evidence>
<evidence type="ECO:0000256" key="7">
    <source>
        <dbReference type="ARBA" id="ARBA00023239"/>
    </source>
</evidence>
<feature type="domain" description="3-hydroxyacyl-CoA dehydrogenase C-terminal" evidence="11">
    <location>
        <begin position="201"/>
        <end position="282"/>
    </location>
</feature>
<keyword evidence="5" id="KW-0576">Peroxisome</keyword>
<evidence type="ECO:0000256" key="9">
    <source>
        <dbReference type="ARBA" id="ARBA00023701"/>
    </source>
</evidence>
<dbReference type="GO" id="GO:0003857">
    <property type="term" value="F:(3S)-3-hydroxyacyl-CoA dehydrogenase (NAD+) activity"/>
    <property type="evidence" value="ECO:0007669"/>
    <property type="project" value="TreeGrafter"/>
</dbReference>
<dbReference type="OrthoDB" id="2018133at2759"/>
<dbReference type="PANTHER" id="PTHR23309">
    <property type="entry name" value="3-HYDROXYACYL-COA DEHYROGENASE"/>
    <property type="match status" value="1"/>
</dbReference>
<protein>
    <recommendedName>
        <fullName evidence="11">3-hydroxyacyl-CoA dehydrogenase C-terminal domain-containing protein</fullName>
    </recommendedName>
</protein>
<dbReference type="InterPro" id="IPR006108">
    <property type="entry name" value="3HC_DH_C"/>
</dbReference>
<dbReference type="InterPro" id="IPR029045">
    <property type="entry name" value="ClpP/crotonase-like_dom_sf"/>
</dbReference>
<dbReference type="EMBL" id="MLFT02000006">
    <property type="protein sequence ID" value="PHT46130.1"/>
    <property type="molecule type" value="Genomic_DNA"/>
</dbReference>